<name>A0A7E4UTY1_PANRE</name>
<evidence type="ECO:0000313" key="2">
    <source>
        <dbReference type="Proteomes" id="UP000492821"/>
    </source>
</evidence>
<evidence type="ECO:0000313" key="3">
    <source>
        <dbReference type="WBParaSite" id="Pan_g12470.t1"/>
    </source>
</evidence>
<reference evidence="2" key="1">
    <citation type="journal article" date="2013" name="Genetics">
        <title>The draft genome and transcriptome of Panagrellus redivivus are shaped by the harsh demands of a free-living lifestyle.</title>
        <authorList>
            <person name="Srinivasan J."/>
            <person name="Dillman A.R."/>
            <person name="Macchietto M.G."/>
            <person name="Heikkinen L."/>
            <person name="Lakso M."/>
            <person name="Fracchia K.M."/>
            <person name="Antoshechkin I."/>
            <person name="Mortazavi A."/>
            <person name="Wong G."/>
            <person name="Sternberg P.W."/>
        </authorList>
    </citation>
    <scope>NUCLEOTIDE SEQUENCE [LARGE SCALE GENOMIC DNA]</scope>
    <source>
        <strain evidence="2">MT8872</strain>
    </source>
</reference>
<accession>A0A7E4UTY1</accession>
<sequence length="153" mass="17055">MSVQCTRLFFSPYQYPRRPCQAWKQGNQYLLHPASDRVSLCVDSRQPHPAQIPPENTYKYAKPSPAKPSLSKSINSFACSTTPTISTTMSMPFQNVTFESLFARSRPTSRKSTMQSQKSHEAPSFLVSSPQAANNSFHQSSEYAGFKLGSSHA</sequence>
<proteinExistence type="predicted"/>
<evidence type="ECO:0000256" key="1">
    <source>
        <dbReference type="SAM" id="MobiDB-lite"/>
    </source>
</evidence>
<reference evidence="3" key="2">
    <citation type="submission" date="2020-10" db="UniProtKB">
        <authorList>
            <consortium name="WormBaseParasite"/>
        </authorList>
    </citation>
    <scope>IDENTIFICATION</scope>
</reference>
<feature type="compositionally biased region" description="Low complexity" evidence="1">
    <location>
        <begin position="58"/>
        <end position="72"/>
    </location>
</feature>
<feature type="region of interest" description="Disordered" evidence="1">
    <location>
        <begin position="104"/>
        <end position="133"/>
    </location>
</feature>
<keyword evidence="2" id="KW-1185">Reference proteome</keyword>
<protein>
    <submittedName>
        <fullName evidence="3">Ovule protein</fullName>
    </submittedName>
</protein>
<organism evidence="2 3">
    <name type="scientific">Panagrellus redivivus</name>
    <name type="common">Microworm</name>
    <dbReference type="NCBI Taxonomy" id="6233"/>
    <lineage>
        <taxon>Eukaryota</taxon>
        <taxon>Metazoa</taxon>
        <taxon>Ecdysozoa</taxon>
        <taxon>Nematoda</taxon>
        <taxon>Chromadorea</taxon>
        <taxon>Rhabditida</taxon>
        <taxon>Tylenchina</taxon>
        <taxon>Panagrolaimomorpha</taxon>
        <taxon>Panagrolaimoidea</taxon>
        <taxon>Panagrolaimidae</taxon>
        <taxon>Panagrellus</taxon>
    </lineage>
</organism>
<dbReference type="AlphaFoldDB" id="A0A7E4UTY1"/>
<dbReference type="Proteomes" id="UP000492821">
    <property type="component" value="Unassembled WGS sequence"/>
</dbReference>
<dbReference type="WBParaSite" id="Pan_g12470.t1">
    <property type="protein sequence ID" value="Pan_g12470.t1"/>
    <property type="gene ID" value="Pan_g12470"/>
</dbReference>
<feature type="region of interest" description="Disordered" evidence="1">
    <location>
        <begin position="51"/>
        <end position="72"/>
    </location>
</feature>